<dbReference type="Pfam" id="PF12833">
    <property type="entry name" value="HTH_18"/>
    <property type="match status" value="1"/>
</dbReference>
<dbReference type="InterPro" id="IPR018060">
    <property type="entry name" value="HTH_AraC"/>
</dbReference>
<dbReference type="PROSITE" id="PS00041">
    <property type="entry name" value="HTH_ARAC_FAMILY_1"/>
    <property type="match status" value="1"/>
</dbReference>
<evidence type="ECO:0000256" key="4">
    <source>
        <dbReference type="PROSITE-ProRule" id="PRU00169"/>
    </source>
</evidence>
<keyword evidence="2" id="KW-0238">DNA-binding</keyword>
<evidence type="ECO:0000256" key="3">
    <source>
        <dbReference type="ARBA" id="ARBA00023163"/>
    </source>
</evidence>
<dbReference type="PROSITE" id="PS50110">
    <property type="entry name" value="RESPONSE_REGULATORY"/>
    <property type="match status" value="1"/>
</dbReference>
<dbReference type="SMART" id="SM00448">
    <property type="entry name" value="REC"/>
    <property type="match status" value="1"/>
</dbReference>
<keyword evidence="8" id="KW-1185">Reference proteome</keyword>
<dbReference type="PROSITE" id="PS01124">
    <property type="entry name" value="HTH_ARAC_FAMILY_2"/>
    <property type="match status" value="1"/>
</dbReference>
<dbReference type="AlphaFoldDB" id="U4TKU3"/>
<proteinExistence type="predicted"/>
<evidence type="ECO:0000259" key="6">
    <source>
        <dbReference type="PROSITE" id="PS50110"/>
    </source>
</evidence>
<accession>U4TKU3</accession>
<keyword evidence="3" id="KW-0804">Transcription</keyword>
<dbReference type="PANTHER" id="PTHR43280:SF35">
    <property type="entry name" value="RESPONSE REGULATOR"/>
    <property type="match status" value="1"/>
</dbReference>
<dbReference type="SUPFAM" id="SSF52172">
    <property type="entry name" value="CheY-like"/>
    <property type="match status" value="1"/>
</dbReference>
<dbReference type="Gene3D" id="3.40.50.2300">
    <property type="match status" value="1"/>
</dbReference>
<gene>
    <name evidence="7" type="primary">yesS</name>
    <name evidence="7" type="ORF">L248_0581</name>
</gene>
<dbReference type="GO" id="GO:0003700">
    <property type="term" value="F:DNA-binding transcription factor activity"/>
    <property type="evidence" value="ECO:0007669"/>
    <property type="project" value="InterPro"/>
</dbReference>
<dbReference type="PRINTS" id="PR00032">
    <property type="entry name" value="HTHARAC"/>
</dbReference>
<keyword evidence="1" id="KW-0805">Transcription regulation</keyword>
<dbReference type="eggNOG" id="COG4753">
    <property type="taxonomic scope" value="Bacteria"/>
</dbReference>
<dbReference type="eggNOG" id="COG2207">
    <property type="taxonomic scope" value="Bacteria"/>
</dbReference>
<organism evidence="7 8">
    <name type="scientific">Schleiferilactobacillus shenzhenensis LY-73</name>
    <dbReference type="NCBI Taxonomy" id="1231336"/>
    <lineage>
        <taxon>Bacteria</taxon>
        <taxon>Bacillati</taxon>
        <taxon>Bacillota</taxon>
        <taxon>Bacilli</taxon>
        <taxon>Lactobacillales</taxon>
        <taxon>Lactobacillaceae</taxon>
        <taxon>Schleiferilactobacillus</taxon>
    </lineage>
</organism>
<evidence type="ECO:0000256" key="2">
    <source>
        <dbReference type="ARBA" id="ARBA00023125"/>
    </source>
</evidence>
<dbReference type="Gene3D" id="1.10.10.60">
    <property type="entry name" value="Homeodomain-like"/>
    <property type="match status" value="2"/>
</dbReference>
<dbReference type="InterPro" id="IPR020449">
    <property type="entry name" value="Tscrpt_reg_AraC-type_HTH"/>
</dbReference>
<dbReference type="CDD" id="cd17536">
    <property type="entry name" value="REC_YesN-like"/>
    <property type="match status" value="1"/>
</dbReference>
<dbReference type="SUPFAM" id="SSF46689">
    <property type="entry name" value="Homeodomain-like"/>
    <property type="match status" value="2"/>
</dbReference>
<keyword evidence="4" id="KW-0597">Phosphoprotein</keyword>
<dbReference type="GO" id="GO:0000160">
    <property type="term" value="P:phosphorelay signal transduction system"/>
    <property type="evidence" value="ECO:0007669"/>
    <property type="project" value="InterPro"/>
</dbReference>
<name>U4TKU3_9LACO</name>
<dbReference type="InterPro" id="IPR001789">
    <property type="entry name" value="Sig_transdc_resp-reg_receiver"/>
</dbReference>
<feature type="modified residue" description="4-aspartylphosphate" evidence="4">
    <location>
        <position position="51"/>
    </location>
</feature>
<dbReference type="InterPro" id="IPR011006">
    <property type="entry name" value="CheY-like_superfamily"/>
</dbReference>
<protein>
    <submittedName>
        <fullName evidence="7">YesS</fullName>
    </submittedName>
</protein>
<dbReference type="STRING" id="1231336.L248_0581"/>
<dbReference type="InterPro" id="IPR018062">
    <property type="entry name" value="HTH_AraC-typ_CS"/>
</dbReference>
<dbReference type="Proteomes" id="UP000030647">
    <property type="component" value="Unassembled WGS sequence"/>
</dbReference>
<reference evidence="8" key="1">
    <citation type="journal article" date="2013" name="Genome Announc.">
        <title>Whole-Genome Sequencing of Lactobacillus shenzhenensis Strain LY-73T.</title>
        <authorList>
            <person name="Lin Z."/>
            <person name="Liu Z."/>
            <person name="Yang R."/>
            <person name="Zou Y."/>
            <person name="Wan D."/>
            <person name="Chen J."/>
            <person name="Guo M."/>
            <person name="Zhao J."/>
            <person name="Fang C."/>
            <person name="Yang R."/>
            <person name="Liu F."/>
        </authorList>
    </citation>
    <scope>NUCLEOTIDE SEQUENCE [LARGE SCALE GENOMIC DNA]</scope>
    <source>
        <strain evidence="8">LY-73</strain>
    </source>
</reference>
<dbReference type="InterPro" id="IPR009057">
    <property type="entry name" value="Homeodomain-like_sf"/>
</dbReference>
<feature type="domain" description="Response regulatory" evidence="6">
    <location>
        <begin position="1"/>
        <end position="116"/>
    </location>
</feature>
<dbReference type="Pfam" id="PF00072">
    <property type="entry name" value="Response_reg"/>
    <property type="match status" value="1"/>
</dbReference>
<dbReference type="HOGENOM" id="CLU_000445_5_0_9"/>
<dbReference type="SMART" id="SM00342">
    <property type="entry name" value="HTH_ARAC"/>
    <property type="match status" value="1"/>
</dbReference>
<dbReference type="PANTHER" id="PTHR43280">
    <property type="entry name" value="ARAC-FAMILY TRANSCRIPTIONAL REGULATOR"/>
    <property type="match status" value="1"/>
</dbReference>
<sequence>MLVDDEYMNSMGMKQLIDWSALGFTVTKTFTLAEKALADVIAHPPGVIITDMNMPNVPGPEFVRRVRAAQPDTVIIVLSGYGDFDYVRASLQSGALDYLRKPVDPDELTAALAKAKAQLAQVAKRHAVTALAKQQQVQQLLVTPLGYTDAAIQRALHLTVPAERRVVAILNLQRPELTDFLNHSGAVNGYFWQQKDAFLLLEGDWPNVRHWLSTLPAGVGPARRLVVISPLAPTLADLHDSYIQVLHAAQRTYFYQSADGLMVIPESPEAQGKLPIPTLDQVMAELAPLDFDQLTEQTLALYDVLTQQRAAVAYAKQLGLVVLMAVNARSHHRLPHYDHYVSRINAVTTVAALTETLQQAIADGRAVHDNHFSASVQRVVELIQKQYQDPLQLTEIADDLHLSPIYLGQLFKKETGATFSQYLVNWRIERAKAILHRSDTDIGQIAELVGYQNNGYFYKVFKKQVGVSPRVYRAQERQMLV</sequence>
<feature type="domain" description="HTH araC/xylS-type" evidence="5">
    <location>
        <begin position="377"/>
        <end position="475"/>
    </location>
</feature>
<dbReference type="GO" id="GO:0043565">
    <property type="term" value="F:sequence-specific DNA binding"/>
    <property type="evidence" value="ECO:0007669"/>
    <property type="project" value="InterPro"/>
</dbReference>
<evidence type="ECO:0000313" key="7">
    <source>
        <dbReference type="EMBL" id="ERL64804.1"/>
    </source>
</evidence>
<dbReference type="EMBL" id="KI271592">
    <property type="protein sequence ID" value="ERL64804.1"/>
    <property type="molecule type" value="Genomic_DNA"/>
</dbReference>
<evidence type="ECO:0000259" key="5">
    <source>
        <dbReference type="PROSITE" id="PS01124"/>
    </source>
</evidence>
<evidence type="ECO:0000313" key="8">
    <source>
        <dbReference type="Proteomes" id="UP000030647"/>
    </source>
</evidence>
<evidence type="ECO:0000256" key="1">
    <source>
        <dbReference type="ARBA" id="ARBA00023015"/>
    </source>
</evidence>